<accession>A0AA88Y0Q7</accession>
<sequence length="552" mass="63460">MIKEKLTDMQQEFIIICGDMNLVLNFELDCDRYVRQNNKRASDEVISIMEELSLQDAWRVHNPNKQIYTWSRKNPIRRSRLDYFLVSEALMTLIDKVDILPGYRTDHSIITLEIKLSEFIRGKGFWKFNDSLLSDKLYVEKVKNIIRHSKYDYAALVYNRVILDELDEKEIELTITDQQFLDITLTKIREMTLRYSSERKKRKLMHKNNLENEIKNIKSALDHNYDTILDNRLTELTLELENIRKEELKGMIVRSRCRWIEDGEKPSKYFCALEKRNYVNKNIVKLETNRRVITDQKEILNEIKTFYENLYASQDEMLTDVNLESLLNNEEIPKLSEDDKLNLEKPISIEEVGEAVKLLKNDKSPGPDGFSARFFKFFWPNLKFFLFRSVAEGLGRGELSTTQKMGIISILPKVGNSKIKVGNSDFKVGNSKIKVGNIDFKVGNSKIKVGNSKIKVGNSDFKVGNSDFKVGNSKIKVGNSKIKIGNTKIKVGNSDFKVGNSKIKVGNTKIKVGNPDFKVGNSKIKVGNTDFKVGNSKIKVGNSKIKVGSSDF</sequence>
<proteinExistence type="predicted"/>
<dbReference type="SUPFAM" id="SSF101967">
    <property type="entry name" value="Adhesin YadA, collagen-binding domain"/>
    <property type="match status" value="1"/>
</dbReference>
<comment type="caution">
    <text evidence="1">The sequence shown here is derived from an EMBL/GenBank/DDBJ whole genome shotgun (WGS) entry which is preliminary data.</text>
</comment>
<reference evidence="1" key="1">
    <citation type="submission" date="2019-08" db="EMBL/GenBank/DDBJ databases">
        <title>The improved chromosome-level genome for the pearl oyster Pinctada fucata martensii using PacBio sequencing and Hi-C.</title>
        <authorList>
            <person name="Zheng Z."/>
        </authorList>
    </citation>
    <scope>NUCLEOTIDE SEQUENCE</scope>
    <source>
        <strain evidence="1">ZZ-2019</strain>
        <tissue evidence="1">Adductor muscle</tissue>
    </source>
</reference>
<dbReference type="Gene3D" id="3.60.10.10">
    <property type="entry name" value="Endonuclease/exonuclease/phosphatase"/>
    <property type="match status" value="1"/>
</dbReference>
<dbReference type="PANTHER" id="PTHR31635:SF196">
    <property type="entry name" value="REVERSE TRANSCRIPTASE DOMAIN-CONTAINING PROTEIN-RELATED"/>
    <property type="match status" value="1"/>
</dbReference>
<organism evidence="1 2">
    <name type="scientific">Pinctada imbricata</name>
    <name type="common">Atlantic pearl-oyster</name>
    <name type="synonym">Pinctada martensii</name>
    <dbReference type="NCBI Taxonomy" id="66713"/>
    <lineage>
        <taxon>Eukaryota</taxon>
        <taxon>Metazoa</taxon>
        <taxon>Spiralia</taxon>
        <taxon>Lophotrochozoa</taxon>
        <taxon>Mollusca</taxon>
        <taxon>Bivalvia</taxon>
        <taxon>Autobranchia</taxon>
        <taxon>Pteriomorphia</taxon>
        <taxon>Pterioida</taxon>
        <taxon>Pterioidea</taxon>
        <taxon>Pteriidae</taxon>
        <taxon>Pinctada</taxon>
    </lineage>
</organism>
<dbReference type="PANTHER" id="PTHR31635">
    <property type="entry name" value="REVERSE TRANSCRIPTASE DOMAIN-CONTAINING PROTEIN-RELATED"/>
    <property type="match status" value="1"/>
</dbReference>
<dbReference type="EMBL" id="VSWD01000010">
    <property type="protein sequence ID" value="KAK3091716.1"/>
    <property type="molecule type" value="Genomic_DNA"/>
</dbReference>
<dbReference type="Proteomes" id="UP001186944">
    <property type="component" value="Unassembled WGS sequence"/>
</dbReference>
<gene>
    <name evidence="1" type="ORF">FSP39_022111</name>
</gene>
<keyword evidence="2" id="KW-1185">Reference proteome</keyword>
<protein>
    <recommendedName>
        <fullName evidence="3">Endonuclease/exonuclease/phosphatase domain-containing protein</fullName>
    </recommendedName>
</protein>
<name>A0AA88Y0Q7_PINIB</name>
<dbReference type="AlphaFoldDB" id="A0AA88Y0Q7"/>
<evidence type="ECO:0008006" key="3">
    <source>
        <dbReference type="Google" id="ProtNLM"/>
    </source>
</evidence>
<evidence type="ECO:0000313" key="1">
    <source>
        <dbReference type="EMBL" id="KAK3091716.1"/>
    </source>
</evidence>
<dbReference type="SUPFAM" id="SSF56219">
    <property type="entry name" value="DNase I-like"/>
    <property type="match status" value="1"/>
</dbReference>
<dbReference type="InterPro" id="IPR036691">
    <property type="entry name" value="Endo/exonu/phosph_ase_sf"/>
</dbReference>
<evidence type="ECO:0000313" key="2">
    <source>
        <dbReference type="Proteomes" id="UP001186944"/>
    </source>
</evidence>
<dbReference type="InterPro" id="IPR011049">
    <property type="entry name" value="Serralysin-like_metalloprot_C"/>
</dbReference>